<feature type="region of interest" description="Disordered" evidence="1">
    <location>
        <begin position="87"/>
        <end position="106"/>
    </location>
</feature>
<protein>
    <submittedName>
        <fullName evidence="2">Uncharacterized protein</fullName>
    </submittedName>
</protein>
<dbReference type="Proteomes" id="UP001239994">
    <property type="component" value="Unassembled WGS sequence"/>
</dbReference>
<evidence type="ECO:0000313" key="3">
    <source>
        <dbReference type="Proteomes" id="UP001239994"/>
    </source>
</evidence>
<accession>A0AAD9DNP7</accession>
<keyword evidence="3" id="KW-1185">Reference proteome</keyword>
<feature type="region of interest" description="Disordered" evidence="1">
    <location>
        <begin position="1"/>
        <end position="23"/>
    </location>
</feature>
<sequence>MPRGSAKAGPQGPRPRPALTPVSPVLMEQGSAAHMALVGAVVLRRLAHAARRHSAVRYERGQIRAGLCPPPDSLMDGSGDWTTPGEAFVNSPVSRNPNVASRENERSGTHLMLKVTQPGLVILALRPTPPPPPPPPPLPFHRSAVPQRPLPDCRSQSASAISSSATNAERQSVTRALEDATLLVTFRTPP</sequence>
<feature type="compositionally biased region" description="Polar residues" evidence="1">
    <location>
        <begin position="91"/>
        <end position="101"/>
    </location>
</feature>
<dbReference type="AlphaFoldDB" id="A0AAD9DNP7"/>
<reference evidence="2" key="1">
    <citation type="submission" date="2023-03" db="EMBL/GenBank/DDBJ databases">
        <title>Electrophorus voltai genome.</title>
        <authorList>
            <person name="Bian C."/>
        </authorList>
    </citation>
    <scope>NUCLEOTIDE SEQUENCE</scope>
    <source>
        <strain evidence="2">CB-2022</strain>
        <tissue evidence="2">Muscle</tissue>
    </source>
</reference>
<name>A0AAD9DNP7_9TELE</name>
<organism evidence="2 3">
    <name type="scientific">Electrophorus voltai</name>
    <dbReference type="NCBI Taxonomy" id="2609070"/>
    <lineage>
        <taxon>Eukaryota</taxon>
        <taxon>Metazoa</taxon>
        <taxon>Chordata</taxon>
        <taxon>Craniata</taxon>
        <taxon>Vertebrata</taxon>
        <taxon>Euteleostomi</taxon>
        <taxon>Actinopterygii</taxon>
        <taxon>Neopterygii</taxon>
        <taxon>Teleostei</taxon>
        <taxon>Ostariophysi</taxon>
        <taxon>Gymnotiformes</taxon>
        <taxon>Gymnotoidei</taxon>
        <taxon>Gymnotidae</taxon>
        <taxon>Electrophorus</taxon>
    </lineage>
</organism>
<feature type="region of interest" description="Disordered" evidence="1">
    <location>
        <begin position="127"/>
        <end position="172"/>
    </location>
</feature>
<evidence type="ECO:0000256" key="1">
    <source>
        <dbReference type="SAM" id="MobiDB-lite"/>
    </source>
</evidence>
<evidence type="ECO:0000313" key="2">
    <source>
        <dbReference type="EMBL" id="KAK1788446.1"/>
    </source>
</evidence>
<comment type="caution">
    <text evidence="2">The sequence shown here is derived from an EMBL/GenBank/DDBJ whole genome shotgun (WGS) entry which is preliminary data.</text>
</comment>
<gene>
    <name evidence="2" type="ORF">P4O66_016878</name>
</gene>
<feature type="compositionally biased region" description="Pro residues" evidence="1">
    <location>
        <begin position="127"/>
        <end position="139"/>
    </location>
</feature>
<dbReference type="EMBL" id="JAROKS010000023">
    <property type="protein sequence ID" value="KAK1788446.1"/>
    <property type="molecule type" value="Genomic_DNA"/>
</dbReference>
<feature type="compositionally biased region" description="Low complexity" evidence="1">
    <location>
        <begin position="155"/>
        <end position="165"/>
    </location>
</feature>
<proteinExistence type="predicted"/>